<keyword evidence="1" id="KW-0805">Transcription regulation</keyword>
<dbReference type="PROSITE" id="PS50985">
    <property type="entry name" value="GRAS"/>
    <property type="match status" value="1"/>
</dbReference>
<evidence type="ECO:0000256" key="1">
    <source>
        <dbReference type="ARBA" id="ARBA00023015"/>
    </source>
</evidence>
<gene>
    <name evidence="4" type="ORF">ZIOFF_016558</name>
</gene>
<organism evidence="4 5">
    <name type="scientific">Zingiber officinale</name>
    <name type="common">Ginger</name>
    <name type="synonym">Amomum zingiber</name>
    <dbReference type="NCBI Taxonomy" id="94328"/>
    <lineage>
        <taxon>Eukaryota</taxon>
        <taxon>Viridiplantae</taxon>
        <taxon>Streptophyta</taxon>
        <taxon>Embryophyta</taxon>
        <taxon>Tracheophyta</taxon>
        <taxon>Spermatophyta</taxon>
        <taxon>Magnoliopsida</taxon>
        <taxon>Liliopsida</taxon>
        <taxon>Zingiberales</taxon>
        <taxon>Zingiberaceae</taxon>
        <taxon>Zingiber</taxon>
    </lineage>
</organism>
<dbReference type="EMBL" id="JACMSC010000004">
    <property type="protein sequence ID" value="KAG6526567.1"/>
    <property type="molecule type" value="Genomic_DNA"/>
</dbReference>
<dbReference type="Proteomes" id="UP000734854">
    <property type="component" value="Unassembled WGS sequence"/>
</dbReference>
<name>A0A8J5I2S6_ZINOF</name>
<keyword evidence="5" id="KW-1185">Reference proteome</keyword>
<comment type="caution">
    <text evidence="3">Lacks conserved residue(s) required for the propagation of feature annotation.</text>
</comment>
<dbReference type="AlphaFoldDB" id="A0A8J5I2S6"/>
<dbReference type="Pfam" id="PF03514">
    <property type="entry name" value="GRAS"/>
    <property type="match status" value="1"/>
</dbReference>
<evidence type="ECO:0000313" key="4">
    <source>
        <dbReference type="EMBL" id="KAG6526567.1"/>
    </source>
</evidence>
<proteinExistence type="inferred from homology"/>
<keyword evidence="2" id="KW-0804">Transcription</keyword>
<evidence type="ECO:0000313" key="5">
    <source>
        <dbReference type="Proteomes" id="UP000734854"/>
    </source>
</evidence>
<feature type="region of interest" description="SAW" evidence="3">
    <location>
        <begin position="106"/>
        <end position="121"/>
    </location>
</feature>
<dbReference type="PANTHER" id="PTHR31636">
    <property type="entry name" value="OSJNBA0084A10.13 PROTEIN-RELATED"/>
    <property type="match status" value="1"/>
</dbReference>
<comment type="similarity">
    <text evidence="3">Belongs to the GRAS family.</text>
</comment>
<accession>A0A8J5I2S6</accession>
<dbReference type="InterPro" id="IPR005202">
    <property type="entry name" value="TF_GRAS"/>
</dbReference>
<sequence>MKEKAAMAAAMAADSILFVVSLETVVIDRPGTRVLDAIRKMNPDVFIHGVVNGSYGASFFVTQVREALFHYQALFDTLEVNVPRDDDQRSLMKRDLLRREAGNVIACEGSERVERPETYKQ</sequence>
<protein>
    <submittedName>
        <fullName evidence="4">Uncharacterized protein</fullName>
    </submittedName>
</protein>
<evidence type="ECO:0000256" key="3">
    <source>
        <dbReference type="PROSITE-ProRule" id="PRU01191"/>
    </source>
</evidence>
<evidence type="ECO:0000256" key="2">
    <source>
        <dbReference type="ARBA" id="ARBA00023163"/>
    </source>
</evidence>
<reference evidence="4 5" key="1">
    <citation type="submission" date="2020-08" db="EMBL/GenBank/DDBJ databases">
        <title>Plant Genome Project.</title>
        <authorList>
            <person name="Zhang R.-G."/>
        </authorList>
    </citation>
    <scope>NUCLEOTIDE SEQUENCE [LARGE SCALE GENOMIC DNA]</scope>
    <source>
        <tissue evidence="4">Rhizome</tissue>
    </source>
</reference>
<comment type="caution">
    <text evidence="4">The sequence shown here is derived from an EMBL/GenBank/DDBJ whole genome shotgun (WGS) entry which is preliminary data.</text>
</comment>